<name>A0ABQ5RPF1_9CHLO</name>
<evidence type="ECO:0000313" key="2">
    <source>
        <dbReference type="EMBL" id="GLI59306.1"/>
    </source>
</evidence>
<evidence type="ECO:0000313" key="3">
    <source>
        <dbReference type="Proteomes" id="UP001165090"/>
    </source>
</evidence>
<dbReference type="Proteomes" id="UP001165090">
    <property type="component" value="Unassembled WGS sequence"/>
</dbReference>
<accession>A0ABQ5RPF1</accession>
<feature type="region of interest" description="Disordered" evidence="1">
    <location>
        <begin position="276"/>
        <end position="303"/>
    </location>
</feature>
<proteinExistence type="predicted"/>
<keyword evidence="3" id="KW-1185">Reference proteome</keyword>
<protein>
    <recommendedName>
        <fullName evidence="4">UVR domain-containing protein</fullName>
    </recommendedName>
</protein>
<evidence type="ECO:0008006" key="4">
    <source>
        <dbReference type="Google" id="ProtNLM"/>
    </source>
</evidence>
<reference evidence="2 3" key="1">
    <citation type="journal article" date="2023" name="IScience">
        <title>Expanded male sex-determining region conserved during the evolution of homothallism in the green alga Volvox.</title>
        <authorList>
            <person name="Yamamoto K."/>
            <person name="Matsuzaki R."/>
            <person name="Mahakham W."/>
            <person name="Heman W."/>
            <person name="Sekimoto H."/>
            <person name="Kawachi M."/>
            <person name="Minakuchi Y."/>
            <person name="Toyoda A."/>
            <person name="Nozaki H."/>
        </authorList>
    </citation>
    <scope>NUCLEOTIDE SEQUENCE [LARGE SCALE GENOMIC DNA]</scope>
    <source>
        <strain evidence="2 3">NIES-4468</strain>
    </source>
</reference>
<gene>
    <name evidence="2" type="ORF">VaNZ11_001160</name>
</gene>
<dbReference type="EMBL" id="BSDZ01000004">
    <property type="protein sequence ID" value="GLI59306.1"/>
    <property type="molecule type" value="Genomic_DNA"/>
</dbReference>
<comment type="caution">
    <text evidence="2">The sequence shown here is derived from an EMBL/GenBank/DDBJ whole genome shotgun (WGS) entry which is preliminary data.</text>
</comment>
<sequence>MLARRSCSSISYSKRTSTAFGCSIWHQRTYHIHDNAHYLRKSSRYDEVPASRGLEVVDVDVDETWQRFNLIQRKLKIAVSDEDYVMAAKLRDEQKTLLEGLSPVQQYALGQVARLRSGTVQEQLQTIRNLAEAGEVTVIPDLATCLAVPELAGAAEKAMWAIFMRARRTTSGPQCITSRAAMRTASRTANWSFRCSHFTSVRHQAWVCACSSCPVSPRHWRLSKRLLPSTREWPISSGSLRTCGATFRPMGMGRGCRRWWWWQWWRQGFGGWEADEGPRNGINPKRRRRRGMGKPMHTSRHPNSRTLSMFHLTEAVERWYWKAAGFEIGG</sequence>
<feature type="compositionally biased region" description="Basic residues" evidence="1">
    <location>
        <begin position="284"/>
        <end position="303"/>
    </location>
</feature>
<evidence type="ECO:0000256" key="1">
    <source>
        <dbReference type="SAM" id="MobiDB-lite"/>
    </source>
</evidence>
<organism evidence="2 3">
    <name type="scientific">Volvox africanus</name>
    <dbReference type="NCBI Taxonomy" id="51714"/>
    <lineage>
        <taxon>Eukaryota</taxon>
        <taxon>Viridiplantae</taxon>
        <taxon>Chlorophyta</taxon>
        <taxon>core chlorophytes</taxon>
        <taxon>Chlorophyceae</taxon>
        <taxon>CS clade</taxon>
        <taxon>Chlamydomonadales</taxon>
        <taxon>Volvocaceae</taxon>
        <taxon>Volvox</taxon>
    </lineage>
</organism>